<keyword evidence="7 16" id="KW-0418">Kinase</keyword>
<dbReference type="EC" id="2.7.13.3" evidence="3"/>
<keyword evidence="6 13" id="KW-0812">Transmembrane</keyword>
<dbReference type="InterPro" id="IPR005467">
    <property type="entry name" value="His_kinase_dom"/>
</dbReference>
<dbReference type="InterPro" id="IPR003661">
    <property type="entry name" value="HisK_dim/P_dom"/>
</dbReference>
<dbReference type="GO" id="GO:0016020">
    <property type="term" value="C:membrane"/>
    <property type="evidence" value="ECO:0007669"/>
    <property type="project" value="UniProtKB-SubCell"/>
</dbReference>
<feature type="domain" description="Histidine kinase" evidence="14">
    <location>
        <begin position="257"/>
        <end position="469"/>
    </location>
</feature>
<dbReference type="InterPro" id="IPR036097">
    <property type="entry name" value="HisK_dim/P_sf"/>
</dbReference>
<evidence type="ECO:0000256" key="3">
    <source>
        <dbReference type="ARBA" id="ARBA00012438"/>
    </source>
</evidence>
<dbReference type="STRING" id="1123282.SAMN02745823_02532"/>
<feature type="coiled-coil region" evidence="11">
    <location>
        <begin position="234"/>
        <end position="261"/>
    </location>
</feature>
<keyword evidence="9" id="KW-0902">Two-component regulatory system</keyword>
<evidence type="ECO:0000256" key="10">
    <source>
        <dbReference type="ARBA" id="ARBA00023136"/>
    </source>
</evidence>
<evidence type="ECO:0000259" key="14">
    <source>
        <dbReference type="PROSITE" id="PS50109"/>
    </source>
</evidence>
<keyword evidence="17" id="KW-1185">Reference proteome</keyword>
<evidence type="ECO:0000259" key="15">
    <source>
        <dbReference type="PROSITE" id="PS50885"/>
    </source>
</evidence>
<evidence type="ECO:0000256" key="1">
    <source>
        <dbReference type="ARBA" id="ARBA00000085"/>
    </source>
</evidence>
<feature type="transmembrane region" description="Helical" evidence="13">
    <location>
        <begin position="166"/>
        <end position="189"/>
    </location>
</feature>
<dbReference type="Pfam" id="PF02518">
    <property type="entry name" value="HATPase_c"/>
    <property type="match status" value="1"/>
</dbReference>
<evidence type="ECO:0000256" key="5">
    <source>
        <dbReference type="ARBA" id="ARBA00022679"/>
    </source>
</evidence>
<dbReference type="CDD" id="cd00075">
    <property type="entry name" value="HATPase"/>
    <property type="match status" value="1"/>
</dbReference>
<name>A0A1M5YH94_9FIRM</name>
<dbReference type="PANTHER" id="PTHR45436:SF5">
    <property type="entry name" value="SENSOR HISTIDINE KINASE TRCS"/>
    <property type="match status" value="1"/>
</dbReference>
<reference evidence="16 17" key="1">
    <citation type="submission" date="2016-11" db="EMBL/GenBank/DDBJ databases">
        <authorList>
            <person name="Jaros S."/>
            <person name="Januszkiewicz K."/>
            <person name="Wedrychowicz H."/>
        </authorList>
    </citation>
    <scope>NUCLEOTIDE SEQUENCE [LARGE SCALE GENOMIC DNA]</scope>
    <source>
        <strain evidence="16 17">DSM 10068</strain>
    </source>
</reference>
<dbReference type="SUPFAM" id="SSF47384">
    <property type="entry name" value="Homodimeric domain of signal transducing histidine kinase"/>
    <property type="match status" value="1"/>
</dbReference>
<keyword evidence="8 13" id="KW-1133">Transmembrane helix</keyword>
<dbReference type="GO" id="GO:0000155">
    <property type="term" value="F:phosphorelay sensor kinase activity"/>
    <property type="evidence" value="ECO:0007669"/>
    <property type="project" value="InterPro"/>
</dbReference>
<dbReference type="Proteomes" id="UP000183995">
    <property type="component" value="Unassembled WGS sequence"/>
</dbReference>
<comment type="catalytic activity">
    <reaction evidence="1">
        <text>ATP + protein L-histidine = ADP + protein N-phospho-L-histidine.</text>
        <dbReference type="EC" id="2.7.13.3"/>
    </reaction>
</comment>
<protein>
    <recommendedName>
        <fullName evidence="3">histidine kinase</fullName>
        <ecNumber evidence="3">2.7.13.3</ecNumber>
    </recommendedName>
</protein>
<evidence type="ECO:0000256" key="8">
    <source>
        <dbReference type="ARBA" id="ARBA00022989"/>
    </source>
</evidence>
<evidence type="ECO:0000256" key="11">
    <source>
        <dbReference type="SAM" id="Coils"/>
    </source>
</evidence>
<dbReference type="AlphaFoldDB" id="A0A1M5YH94"/>
<dbReference type="PANTHER" id="PTHR45436">
    <property type="entry name" value="SENSOR HISTIDINE KINASE YKOH"/>
    <property type="match status" value="1"/>
</dbReference>
<feature type="domain" description="HAMP" evidence="15">
    <location>
        <begin position="190"/>
        <end position="242"/>
    </location>
</feature>
<dbReference type="PROSITE" id="PS50109">
    <property type="entry name" value="HIS_KIN"/>
    <property type="match status" value="1"/>
</dbReference>
<evidence type="ECO:0000256" key="12">
    <source>
        <dbReference type="SAM" id="MobiDB-lite"/>
    </source>
</evidence>
<evidence type="ECO:0000313" key="17">
    <source>
        <dbReference type="Proteomes" id="UP000183995"/>
    </source>
</evidence>
<dbReference type="SMART" id="SM00388">
    <property type="entry name" value="HisKA"/>
    <property type="match status" value="1"/>
</dbReference>
<dbReference type="SUPFAM" id="SSF158472">
    <property type="entry name" value="HAMP domain-like"/>
    <property type="match status" value="1"/>
</dbReference>
<feature type="transmembrane region" description="Helical" evidence="13">
    <location>
        <begin position="7"/>
        <end position="26"/>
    </location>
</feature>
<feature type="region of interest" description="Disordered" evidence="12">
    <location>
        <begin position="468"/>
        <end position="492"/>
    </location>
</feature>
<dbReference type="SUPFAM" id="SSF55874">
    <property type="entry name" value="ATPase domain of HSP90 chaperone/DNA topoisomerase II/histidine kinase"/>
    <property type="match status" value="1"/>
</dbReference>
<organism evidence="16 17">
    <name type="scientific">Sporobacter termitidis DSM 10068</name>
    <dbReference type="NCBI Taxonomy" id="1123282"/>
    <lineage>
        <taxon>Bacteria</taxon>
        <taxon>Bacillati</taxon>
        <taxon>Bacillota</taxon>
        <taxon>Clostridia</taxon>
        <taxon>Eubacteriales</taxon>
        <taxon>Oscillospiraceae</taxon>
        <taxon>Sporobacter</taxon>
    </lineage>
</organism>
<sequence length="492" mass="53439">MKYWQKTFLIMLTVFIVFINVCLFLTSKYSFALNLNRDTDRALSEYRLVVSSVYQTMYSMAGRDQSSLTPSSEASVMRSYADYYLSQGVTFELKRSDTVVFSNLPSGASAAADLSAPADGTYAVQTVPAAGGSFLCITGRLGGQFGDYSLTFLRELSELYTTHRQLTVYLIAVGAALESVLAVVLSLILRKLTQPIRTLRSAARGIAGGSYGERIPLRGRDEFSDLSAAFNQMAVSVQDKIDELDKNAQAKQRLIDNLAHELRTPLTAIRGYAEYLQGAYASEENRIVAAGYIISETDRVKNLALKLLEMALVRNGSPVFDTVAAPALLREIAGLSEPRLREKNLRLELECALDTLVGDGDLLQSLLLNLVDNAVKASPPGAAILLSAYFDGHPVLEVADSGCGMETSEIQLVCEPFYRIDKARSRASGGVGLGLALCRDIAAAHGAELKIDSVKGEGTKIRIVFTTPLQPSENSETPADLQLERGTTQNLD</sequence>
<dbReference type="PROSITE" id="PS50885">
    <property type="entry name" value="HAMP"/>
    <property type="match status" value="1"/>
</dbReference>
<keyword evidence="5" id="KW-0808">Transferase</keyword>
<gene>
    <name evidence="16" type="ORF">SAMN02745823_02532</name>
</gene>
<evidence type="ECO:0000256" key="7">
    <source>
        <dbReference type="ARBA" id="ARBA00022777"/>
    </source>
</evidence>
<dbReference type="Pfam" id="PF00672">
    <property type="entry name" value="HAMP"/>
    <property type="match status" value="1"/>
</dbReference>
<dbReference type="InterPro" id="IPR050428">
    <property type="entry name" value="TCS_sensor_his_kinase"/>
</dbReference>
<dbReference type="CDD" id="cd00082">
    <property type="entry name" value="HisKA"/>
    <property type="match status" value="1"/>
</dbReference>
<dbReference type="OrthoDB" id="9786919at2"/>
<dbReference type="SMART" id="SM00304">
    <property type="entry name" value="HAMP"/>
    <property type="match status" value="1"/>
</dbReference>
<dbReference type="Gene3D" id="6.10.340.10">
    <property type="match status" value="1"/>
</dbReference>
<dbReference type="RefSeq" id="WP_073079560.1">
    <property type="nucleotide sequence ID" value="NZ_FQXV01000008.1"/>
</dbReference>
<evidence type="ECO:0000256" key="13">
    <source>
        <dbReference type="SAM" id="Phobius"/>
    </source>
</evidence>
<dbReference type="InterPro" id="IPR003594">
    <property type="entry name" value="HATPase_dom"/>
</dbReference>
<accession>A0A1M5YH94</accession>
<evidence type="ECO:0000256" key="6">
    <source>
        <dbReference type="ARBA" id="ARBA00022692"/>
    </source>
</evidence>
<dbReference type="InterPro" id="IPR003660">
    <property type="entry name" value="HAMP_dom"/>
</dbReference>
<proteinExistence type="predicted"/>
<dbReference type="SMART" id="SM00387">
    <property type="entry name" value="HATPase_c"/>
    <property type="match status" value="1"/>
</dbReference>
<dbReference type="PRINTS" id="PR00344">
    <property type="entry name" value="BCTRLSENSOR"/>
</dbReference>
<evidence type="ECO:0000256" key="2">
    <source>
        <dbReference type="ARBA" id="ARBA00004370"/>
    </source>
</evidence>
<keyword evidence="4" id="KW-0597">Phosphoprotein</keyword>
<dbReference type="Pfam" id="PF00512">
    <property type="entry name" value="HisKA"/>
    <property type="match status" value="1"/>
</dbReference>
<dbReference type="CDD" id="cd06225">
    <property type="entry name" value="HAMP"/>
    <property type="match status" value="1"/>
</dbReference>
<keyword evidence="11" id="KW-0175">Coiled coil</keyword>
<keyword evidence="10 13" id="KW-0472">Membrane</keyword>
<dbReference type="InterPro" id="IPR004358">
    <property type="entry name" value="Sig_transdc_His_kin-like_C"/>
</dbReference>
<dbReference type="EMBL" id="FQXV01000008">
    <property type="protein sequence ID" value="SHI11366.1"/>
    <property type="molecule type" value="Genomic_DNA"/>
</dbReference>
<dbReference type="Gene3D" id="3.30.565.10">
    <property type="entry name" value="Histidine kinase-like ATPase, C-terminal domain"/>
    <property type="match status" value="1"/>
</dbReference>
<feature type="compositionally biased region" description="Polar residues" evidence="12">
    <location>
        <begin position="468"/>
        <end position="477"/>
    </location>
</feature>
<dbReference type="Gene3D" id="1.10.287.130">
    <property type="match status" value="1"/>
</dbReference>
<evidence type="ECO:0000256" key="9">
    <source>
        <dbReference type="ARBA" id="ARBA00023012"/>
    </source>
</evidence>
<evidence type="ECO:0000256" key="4">
    <source>
        <dbReference type="ARBA" id="ARBA00022553"/>
    </source>
</evidence>
<evidence type="ECO:0000313" key="16">
    <source>
        <dbReference type="EMBL" id="SHI11366.1"/>
    </source>
</evidence>
<comment type="subcellular location">
    <subcellularLocation>
        <location evidence="2">Membrane</location>
    </subcellularLocation>
</comment>
<dbReference type="InterPro" id="IPR036890">
    <property type="entry name" value="HATPase_C_sf"/>
</dbReference>